<evidence type="ECO:0000313" key="2">
    <source>
        <dbReference type="Proteomes" id="UP000528286"/>
    </source>
</evidence>
<name>A0A7W6J8J9_9HYPH</name>
<keyword evidence="2" id="KW-1185">Reference proteome</keyword>
<dbReference type="RefSeq" id="WP_183368023.1">
    <property type="nucleotide sequence ID" value="NZ_JACIEZ010000011.1"/>
</dbReference>
<sequence>MVMPSKKATDYGTKARSAAALLKADEEKKEAAISEKARTAVELMVFEGLKRSDAAKKAGMHEESLRRALTKPNTLAYMNECMEVLRTSVRPRALLKMESLLDAKNESTQFKAAEYLDGMNRGSHTIGAAQVNVQINNSVQLDTPGYVIRLARSDERLISHQEQIEAKPLPSQQDVPDDE</sequence>
<dbReference type="AlphaFoldDB" id="A0A7W6J8J9"/>
<comment type="caution">
    <text evidence="1">The sequence shown here is derived from an EMBL/GenBank/DDBJ whole genome shotgun (WGS) entry which is preliminary data.</text>
</comment>
<proteinExistence type="predicted"/>
<organism evidence="1 2">
    <name type="scientific">Gellertiella hungarica</name>
    <dbReference type="NCBI Taxonomy" id="1572859"/>
    <lineage>
        <taxon>Bacteria</taxon>
        <taxon>Pseudomonadati</taxon>
        <taxon>Pseudomonadota</taxon>
        <taxon>Alphaproteobacteria</taxon>
        <taxon>Hyphomicrobiales</taxon>
        <taxon>Rhizobiaceae</taxon>
        <taxon>Gellertiella</taxon>
    </lineage>
</organism>
<reference evidence="1 2" key="1">
    <citation type="submission" date="2020-08" db="EMBL/GenBank/DDBJ databases">
        <title>Genomic Encyclopedia of Type Strains, Phase IV (KMG-IV): sequencing the most valuable type-strain genomes for metagenomic binning, comparative biology and taxonomic classification.</title>
        <authorList>
            <person name="Goeker M."/>
        </authorList>
    </citation>
    <scope>NUCLEOTIDE SEQUENCE [LARGE SCALE GENOMIC DNA]</scope>
    <source>
        <strain evidence="1 2">DSM 29853</strain>
    </source>
</reference>
<gene>
    <name evidence="1" type="ORF">GGR23_003983</name>
</gene>
<protein>
    <recommendedName>
        <fullName evidence="3">Terminase small subunit</fullName>
    </recommendedName>
</protein>
<dbReference type="EMBL" id="JACIEZ010000011">
    <property type="protein sequence ID" value="MBB4066765.1"/>
    <property type="molecule type" value="Genomic_DNA"/>
</dbReference>
<evidence type="ECO:0008006" key="3">
    <source>
        <dbReference type="Google" id="ProtNLM"/>
    </source>
</evidence>
<evidence type="ECO:0000313" key="1">
    <source>
        <dbReference type="EMBL" id="MBB4066765.1"/>
    </source>
</evidence>
<accession>A0A7W6J8J9</accession>
<dbReference type="Proteomes" id="UP000528286">
    <property type="component" value="Unassembled WGS sequence"/>
</dbReference>